<evidence type="ECO:0000313" key="5">
    <source>
        <dbReference type="EMBL" id="PTQ34926.1"/>
    </source>
</evidence>
<dbReference type="Gramene" id="Mp2g02810.1">
    <property type="protein sequence ID" value="Mp2g02810.1.cds"/>
    <property type="gene ID" value="Mp2g02810"/>
</dbReference>
<dbReference type="InterPro" id="IPR001128">
    <property type="entry name" value="Cyt_P450"/>
</dbReference>
<protein>
    <submittedName>
        <fullName evidence="5">Uncharacterized protein</fullName>
    </submittedName>
</protein>
<keyword evidence="6" id="KW-1185">Reference proteome</keyword>
<dbReference type="PANTHER" id="PTHR24296">
    <property type="entry name" value="CYTOCHROME P450"/>
    <property type="match status" value="1"/>
</dbReference>
<keyword evidence="2" id="KW-0479">Metal-binding</keyword>
<dbReference type="OrthoDB" id="1470350at2759"/>
<name>A0A2R6WM48_MARPO</name>
<gene>
    <name evidence="5" type="ORF">MARPO_0075s0042</name>
</gene>
<dbReference type="AlphaFoldDB" id="A0A2R6WM48"/>
<dbReference type="GO" id="GO:0020037">
    <property type="term" value="F:heme binding"/>
    <property type="evidence" value="ECO:0007669"/>
    <property type="project" value="InterPro"/>
</dbReference>
<evidence type="ECO:0000256" key="3">
    <source>
        <dbReference type="ARBA" id="ARBA00023002"/>
    </source>
</evidence>
<dbReference type="OMA" id="MNIGTEM"/>
<evidence type="ECO:0000256" key="1">
    <source>
        <dbReference type="ARBA" id="ARBA00010617"/>
    </source>
</evidence>
<proteinExistence type="inferred from homology"/>
<dbReference type="Gene3D" id="1.10.630.10">
    <property type="entry name" value="Cytochrome P450"/>
    <property type="match status" value="1"/>
</dbReference>
<dbReference type="GO" id="GO:0016705">
    <property type="term" value="F:oxidoreductase activity, acting on paired donors, with incorporation or reduction of molecular oxygen"/>
    <property type="evidence" value="ECO:0007669"/>
    <property type="project" value="InterPro"/>
</dbReference>
<dbReference type="Pfam" id="PF00067">
    <property type="entry name" value="p450"/>
    <property type="match status" value="1"/>
</dbReference>
<keyword evidence="4" id="KW-0408">Iron</keyword>
<dbReference type="GO" id="GO:0005506">
    <property type="term" value="F:iron ion binding"/>
    <property type="evidence" value="ECO:0007669"/>
    <property type="project" value="InterPro"/>
</dbReference>
<organism evidence="5 6">
    <name type="scientific">Marchantia polymorpha</name>
    <name type="common">Common liverwort</name>
    <name type="synonym">Marchantia aquatica</name>
    <dbReference type="NCBI Taxonomy" id="3197"/>
    <lineage>
        <taxon>Eukaryota</taxon>
        <taxon>Viridiplantae</taxon>
        <taxon>Streptophyta</taxon>
        <taxon>Embryophyta</taxon>
        <taxon>Marchantiophyta</taxon>
        <taxon>Marchantiopsida</taxon>
        <taxon>Marchantiidae</taxon>
        <taxon>Marchantiales</taxon>
        <taxon>Marchantiaceae</taxon>
        <taxon>Marchantia</taxon>
    </lineage>
</organism>
<comment type="similarity">
    <text evidence="1">Belongs to the cytochrome P450 family.</text>
</comment>
<accession>A0A2R6WM48</accession>
<evidence type="ECO:0000256" key="2">
    <source>
        <dbReference type="ARBA" id="ARBA00022723"/>
    </source>
</evidence>
<evidence type="ECO:0000256" key="4">
    <source>
        <dbReference type="ARBA" id="ARBA00023004"/>
    </source>
</evidence>
<reference evidence="6" key="1">
    <citation type="journal article" date="2017" name="Cell">
        <title>Insights into land plant evolution garnered from the Marchantia polymorpha genome.</title>
        <authorList>
            <person name="Bowman J.L."/>
            <person name="Kohchi T."/>
            <person name="Yamato K.T."/>
            <person name="Jenkins J."/>
            <person name="Shu S."/>
            <person name="Ishizaki K."/>
            <person name="Yamaoka S."/>
            <person name="Nishihama R."/>
            <person name="Nakamura Y."/>
            <person name="Berger F."/>
            <person name="Adam C."/>
            <person name="Aki S.S."/>
            <person name="Althoff F."/>
            <person name="Araki T."/>
            <person name="Arteaga-Vazquez M.A."/>
            <person name="Balasubrmanian S."/>
            <person name="Barry K."/>
            <person name="Bauer D."/>
            <person name="Boehm C.R."/>
            <person name="Briginshaw L."/>
            <person name="Caballero-Perez J."/>
            <person name="Catarino B."/>
            <person name="Chen F."/>
            <person name="Chiyoda S."/>
            <person name="Chovatia M."/>
            <person name="Davies K.M."/>
            <person name="Delmans M."/>
            <person name="Demura T."/>
            <person name="Dierschke T."/>
            <person name="Dolan L."/>
            <person name="Dorantes-Acosta A.E."/>
            <person name="Eklund D.M."/>
            <person name="Florent S.N."/>
            <person name="Flores-Sandoval E."/>
            <person name="Fujiyama A."/>
            <person name="Fukuzawa H."/>
            <person name="Galik B."/>
            <person name="Grimanelli D."/>
            <person name="Grimwood J."/>
            <person name="Grossniklaus U."/>
            <person name="Hamada T."/>
            <person name="Haseloff J."/>
            <person name="Hetherington A.J."/>
            <person name="Higo A."/>
            <person name="Hirakawa Y."/>
            <person name="Hundley H.N."/>
            <person name="Ikeda Y."/>
            <person name="Inoue K."/>
            <person name="Inoue S.I."/>
            <person name="Ishida S."/>
            <person name="Jia Q."/>
            <person name="Kakita M."/>
            <person name="Kanazawa T."/>
            <person name="Kawai Y."/>
            <person name="Kawashima T."/>
            <person name="Kennedy M."/>
            <person name="Kinose K."/>
            <person name="Kinoshita T."/>
            <person name="Kohara Y."/>
            <person name="Koide E."/>
            <person name="Komatsu K."/>
            <person name="Kopischke S."/>
            <person name="Kubo M."/>
            <person name="Kyozuka J."/>
            <person name="Lagercrantz U."/>
            <person name="Lin S.S."/>
            <person name="Lindquist E."/>
            <person name="Lipzen A.M."/>
            <person name="Lu C.W."/>
            <person name="De Luna E."/>
            <person name="Martienssen R.A."/>
            <person name="Minamino N."/>
            <person name="Mizutani M."/>
            <person name="Mizutani M."/>
            <person name="Mochizuki N."/>
            <person name="Monte I."/>
            <person name="Mosher R."/>
            <person name="Nagasaki H."/>
            <person name="Nakagami H."/>
            <person name="Naramoto S."/>
            <person name="Nishitani K."/>
            <person name="Ohtani M."/>
            <person name="Okamoto T."/>
            <person name="Okumura M."/>
            <person name="Phillips J."/>
            <person name="Pollak B."/>
            <person name="Reinders A."/>
            <person name="Rovekamp M."/>
            <person name="Sano R."/>
            <person name="Sawa S."/>
            <person name="Schmid M.W."/>
            <person name="Shirakawa M."/>
            <person name="Solano R."/>
            <person name="Spunde A."/>
            <person name="Suetsugu N."/>
            <person name="Sugano S."/>
            <person name="Sugiyama A."/>
            <person name="Sun R."/>
            <person name="Suzuki Y."/>
            <person name="Takenaka M."/>
            <person name="Takezawa D."/>
            <person name="Tomogane H."/>
            <person name="Tsuzuki M."/>
            <person name="Ueda T."/>
            <person name="Umeda M."/>
            <person name="Ward J.M."/>
            <person name="Watanabe Y."/>
            <person name="Yazaki K."/>
            <person name="Yokoyama R."/>
            <person name="Yoshitake Y."/>
            <person name="Yotsui I."/>
            <person name="Zachgo S."/>
            <person name="Schmutz J."/>
        </authorList>
    </citation>
    <scope>NUCLEOTIDE SEQUENCE [LARGE SCALE GENOMIC DNA]</scope>
    <source>
        <strain evidence="6">Tak-1</strain>
    </source>
</reference>
<evidence type="ECO:0000313" key="6">
    <source>
        <dbReference type="Proteomes" id="UP000244005"/>
    </source>
</evidence>
<sequence length="258" mass="29155">MSSEGGSGSELLIANLCRSDSLWVEVDEEKDLIQRATLDAIGKVAFGVDFPSLPSALPKLWPHIAFASDLDTTIAVKRFSDPFWELKRYMNIGTEMVLPEQMQVVDGFTFSLIADRKAELKHLHGPCMRVISFPNYDERLPRRQPQTDELLRHILINFVIASRDAIGVTLTWLVYELSMHSDASHILYLELRDYESRRQFECQCSVEQYWDVDLQDEDYVRMMDTRIREFAALIVSGLAAFLACLPSGDSSASPGGAS</sequence>
<dbReference type="InterPro" id="IPR036396">
    <property type="entry name" value="Cyt_P450_sf"/>
</dbReference>
<keyword evidence="3" id="KW-0560">Oxidoreductase</keyword>
<dbReference type="GO" id="GO:0004497">
    <property type="term" value="F:monooxygenase activity"/>
    <property type="evidence" value="ECO:0007669"/>
    <property type="project" value="InterPro"/>
</dbReference>
<dbReference type="SUPFAM" id="SSF48264">
    <property type="entry name" value="Cytochrome P450"/>
    <property type="match status" value="1"/>
</dbReference>
<dbReference type="Proteomes" id="UP000244005">
    <property type="component" value="Unassembled WGS sequence"/>
</dbReference>
<dbReference type="EMBL" id="KZ772747">
    <property type="protein sequence ID" value="PTQ34926.1"/>
    <property type="molecule type" value="Genomic_DNA"/>
</dbReference>